<accession>A0AAP0RS20</accession>
<comment type="caution">
    <text evidence="5">The sequence shown here is derived from an EMBL/GenBank/DDBJ whole genome shotgun (WGS) entry which is preliminary data.</text>
</comment>
<dbReference type="Pfam" id="PF07983">
    <property type="entry name" value="X8"/>
    <property type="match status" value="1"/>
</dbReference>
<name>A0AAP0RS20_LIQFO</name>
<feature type="compositionally biased region" description="Basic and acidic residues" evidence="3">
    <location>
        <begin position="1"/>
        <end position="10"/>
    </location>
</feature>
<evidence type="ECO:0000259" key="4">
    <source>
        <dbReference type="SMART" id="SM00768"/>
    </source>
</evidence>
<dbReference type="PANTHER" id="PTHR31044:SF130">
    <property type="entry name" value="CARBOHYDRATE-BINDING X8 DOMAIN SUPERFAMILY PROTEIN"/>
    <property type="match status" value="1"/>
</dbReference>
<evidence type="ECO:0000256" key="1">
    <source>
        <dbReference type="ARBA" id="ARBA00022729"/>
    </source>
</evidence>
<evidence type="ECO:0000256" key="3">
    <source>
        <dbReference type="SAM" id="MobiDB-lite"/>
    </source>
</evidence>
<protein>
    <recommendedName>
        <fullName evidence="4">X8 domain-containing protein</fullName>
    </recommendedName>
</protein>
<dbReference type="SMART" id="SM00768">
    <property type="entry name" value="X8"/>
    <property type="match status" value="1"/>
</dbReference>
<evidence type="ECO:0000313" key="6">
    <source>
        <dbReference type="Proteomes" id="UP001415857"/>
    </source>
</evidence>
<reference evidence="5 6" key="1">
    <citation type="journal article" date="2024" name="Plant J.">
        <title>Genome sequences and population genomics reveal climatic adaptation and genomic divergence between two closely related sweetgum species.</title>
        <authorList>
            <person name="Xu W.Q."/>
            <person name="Ren C.Q."/>
            <person name="Zhang X.Y."/>
            <person name="Comes H.P."/>
            <person name="Liu X.H."/>
            <person name="Li Y.G."/>
            <person name="Kettle C.J."/>
            <person name="Jalonen R."/>
            <person name="Gaisberger H."/>
            <person name="Ma Y.Z."/>
            <person name="Qiu Y.X."/>
        </authorList>
    </citation>
    <scope>NUCLEOTIDE SEQUENCE [LARGE SCALE GENOMIC DNA]</scope>
    <source>
        <strain evidence="5">Hangzhou</strain>
    </source>
</reference>
<proteinExistence type="predicted"/>
<keyword evidence="6" id="KW-1185">Reference proteome</keyword>
<dbReference type="InterPro" id="IPR044788">
    <property type="entry name" value="X8_dom_prot"/>
</dbReference>
<evidence type="ECO:0000313" key="5">
    <source>
        <dbReference type="EMBL" id="KAK9283638.1"/>
    </source>
</evidence>
<gene>
    <name evidence="5" type="ORF">L1049_011888</name>
</gene>
<dbReference type="EMBL" id="JBBPBK010000006">
    <property type="protein sequence ID" value="KAK9283638.1"/>
    <property type="molecule type" value="Genomic_DNA"/>
</dbReference>
<dbReference type="Gene3D" id="1.20.58.1040">
    <property type="match status" value="1"/>
</dbReference>
<evidence type="ECO:0000256" key="2">
    <source>
        <dbReference type="ARBA" id="ARBA00023157"/>
    </source>
</evidence>
<feature type="domain" description="X8" evidence="4">
    <location>
        <begin position="32"/>
        <end position="110"/>
    </location>
</feature>
<feature type="region of interest" description="Disordered" evidence="3">
    <location>
        <begin position="1"/>
        <end position="32"/>
    </location>
</feature>
<keyword evidence="1" id="KW-0732">Signal</keyword>
<organism evidence="5 6">
    <name type="scientific">Liquidambar formosana</name>
    <name type="common">Formosan gum</name>
    <dbReference type="NCBI Taxonomy" id="63359"/>
    <lineage>
        <taxon>Eukaryota</taxon>
        <taxon>Viridiplantae</taxon>
        <taxon>Streptophyta</taxon>
        <taxon>Embryophyta</taxon>
        <taxon>Tracheophyta</taxon>
        <taxon>Spermatophyta</taxon>
        <taxon>Magnoliopsida</taxon>
        <taxon>eudicotyledons</taxon>
        <taxon>Gunneridae</taxon>
        <taxon>Pentapetalae</taxon>
        <taxon>Saxifragales</taxon>
        <taxon>Altingiaceae</taxon>
        <taxon>Liquidambar</taxon>
    </lineage>
</organism>
<dbReference type="PANTHER" id="PTHR31044">
    <property type="entry name" value="BETA-1,3 GLUCANASE"/>
    <property type="match status" value="1"/>
</dbReference>
<sequence length="111" mass="12175">MDLIMDDLRYGCKGRGRGRRTPPPSGRPAGKKWCVPRGDASDAALQKNIDYVCSLGVDCRPIQAGGACFNPNSVRSHAAYVMNFFYQTSGRHVYDCDFAHTGVLTFSNPSK</sequence>
<dbReference type="InterPro" id="IPR012946">
    <property type="entry name" value="X8"/>
</dbReference>
<dbReference type="GO" id="GO:0009506">
    <property type="term" value="C:plasmodesma"/>
    <property type="evidence" value="ECO:0007669"/>
    <property type="project" value="UniProtKB-ARBA"/>
</dbReference>
<dbReference type="FunFam" id="1.20.58.1040:FF:000003">
    <property type="entry name" value="glucan endo-1,3-beta-glucosidase 7"/>
    <property type="match status" value="1"/>
</dbReference>
<dbReference type="AlphaFoldDB" id="A0AAP0RS20"/>
<dbReference type="Proteomes" id="UP001415857">
    <property type="component" value="Unassembled WGS sequence"/>
</dbReference>
<keyword evidence="2" id="KW-1015">Disulfide bond</keyword>